<dbReference type="GO" id="GO:0022625">
    <property type="term" value="C:cytosolic large ribosomal subunit"/>
    <property type="evidence" value="ECO:0007669"/>
    <property type="project" value="TreeGrafter"/>
</dbReference>
<dbReference type="InterPro" id="IPR005822">
    <property type="entry name" value="Ribosomal_uL13"/>
</dbReference>
<organism evidence="4">
    <name type="scientific">marine metagenome</name>
    <dbReference type="NCBI Taxonomy" id="408172"/>
    <lineage>
        <taxon>unclassified sequences</taxon>
        <taxon>metagenomes</taxon>
        <taxon>ecological metagenomes</taxon>
    </lineage>
</organism>
<dbReference type="GO" id="GO:0017148">
    <property type="term" value="P:negative regulation of translation"/>
    <property type="evidence" value="ECO:0007669"/>
    <property type="project" value="TreeGrafter"/>
</dbReference>
<evidence type="ECO:0000256" key="3">
    <source>
        <dbReference type="ARBA" id="ARBA00023274"/>
    </source>
</evidence>
<name>A0A381XUQ4_9ZZZZ</name>
<dbReference type="GO" id="GO:0006412">
    <property type="term" value="P:translation"/>
    <property type="evidence" value="ECO:0007669"/>
    <property type="project" value="InterPro"/>
</dbReference>
<dbReference type="PANTHER" id="PTHR11545:SF2">
    <property type="entry name" value="LARGE RIBOSOMAL SUBUNIT PROTEIN UL13M"/>
    <property type="match status" value="1"/>
</dbReference>
<protein>
    <recommendedName>
        <fullName evidence="5">50S ribosomal protein L13</fullName>
    </recommendedName>
</protein>
<gene>
    <name evidence="4" type="ORF">METZ01_LOCUS120817</name>
</gene>
<dbReference type="Gene3D" id="3.90.1180.10">
    <property type="entry name" value="Ribosomal protein L13"/>
    <property type="match status" value="1"/>
</dbReference>
<dbReference type="HAMAP" id="MF_01366">
    <property type="entry name" value="Ribosomal_uL13"/>
    <property type="match status" value="1"/>
</dbReference>
<dbReference type="GO" id="GO:0003729">
    <property type="term" value="F:mRNA binding"/>
    <property type="evidence" value="ECO:0007669"/>
    <property type="project" value="UniProtKB-ARBA"/>
</dbReference>
<keyword evidence="2" id="KW-0689">Ribosomal protein</keyword>
<evidence type="ECO:0008006" key="5">
    <source>
        <dbReference type="Google" id="ProtNLM"/>
    </source>
</evidence>
<sequence length="143" mass="15985">MKTTYFAKPGEVEKKWVLIDATDKALGRIASKAASIIRGKTKPTFTPHTDTGDNVIIINAAKVKLTGKKWDDKIYYHHTGWSGGIKSITAKEMLEKKPSDLLQKAIRGMLPKNRLGRTLNNNYRIYDTAEHPHGSQNPENVAI</sequence>
<dbReference type="PANTHER" id="PTHR11545">
    <property type="entry name" value="RIBOSOMAL PROTEIN L13"/>
    <property type="match status" value="1"/>
</dbReference>
<dbReference type="InterPro" id="IPR005823">
    <property type="entry name" value="Ribosomal_uL13_bac-type"/>
</dbReference>
<dbReference type="EMBL" id="UINC01016301">
    <property type="protein sequence ID" value="SVA67963.1"/>
    <property type="molecule type" value="Genomic_DNA"/>
</dbReference>
<dbReference type="SUPFAM" id="SSF52161">
    <property type="entry name" value="Ribosomal protein L13"/>
    <property type="match status" value="1"/>
</dbReference>
<dbReference type="GO" id="GO:0003735">
    <property type="term" value="F:structural constituent of ribosome"/>
    <property type="evidence" value="ECO:0007669"/>
    <property type="project" value="InterPro"/>
</dbReference>
<keyword evidence="3" id="KW-0687">Ribonucleoprotein</keyword>
<dbReference type="PIRSF" id="PIRSF002181">
    <property type="entry name" value="Ribosomal_L13"/>
    <property type="match status" value="1"/>
</dbReference>
<dbReference type="FunFam" id="3.90.1180.10:FF:000001">
    <property type="entry name" value="50S ribosomal protein L13"/>
    <property type="match status" value="1"/>
</dbReference>
<dbReference type="CDD" id="cd00392">
    <property type="entry name" value="Ribosomal_L13"/>
    <property type="match status" value="1"/>
</dbReference>
<reference evidence="4" key="1">
    <citation type="submission" date="2018-05" db="EMBL/GenBank/DDBJ databases">
        <authorList>
            <person name="Lanie J.A."/>
            <person name="Ng W.-L."/>
            <person name="Kazmierczak K.M."/>
            <person name="Andrzejewski T.M."/>
            <person name="Davidsen T.M."/>
            <person name="Wayne K.J."/>
            <person name="Tettelin H."/>
            <person name="Glass J.I."/>
            <person name="Rusch D."/>
            <person name="Podicherti R."/>
            <person name="Tsui H.-C.T."/>
            <person name="Winkler M.E."/>
        </authorList>
    </citation>
    <scope>NUCLEOTIDE SEQUENCE</scope>
</reference>
<dbReference type="InterPro" id="IPR036899">
    <property type="entry name" value="Ribosomal_uL13_sf"/>
</dbReference>
<accession>A0A381XUQ4</accession>
<dbReference type="Pfam" id="PF00572">
    <property type="entry name" value="Ribosomal_L13"/>
    <property type="match status" value="1"/>
</dbReference>
<evidence type="ECO:0000256" key="2">
    <source>
        <dbReference type="ARBA" id="ARBA00022980"/>
    </source>
</evidence>
<dbReference type="AlphaFoldDB" id="A0A381XUQ4"/>
<evidence type="ECO:0000313" key="4">
    <source>
        <dbReference type="EMBL" id="SVA67963.1"/>
    </source>
</evidence>
<dbReference type="NCBIfam" id="TIGR01066">
    <property type="entry name" value="rplM_bact"/>
    <property type="match status" value="1"/>
</dbReference>
<proteinExistence type="inferred from homology"/>
<evidence type="ECO:0000256" key="1">
    <source>
        <dbReference type="ARBA" id="ARBA00006227"/>
    </source>
</evidence>
<comment type="similarity">
    <text evidence="1">Belongs to the universal ribosomal protein uL13 family.</text>
</comment>